<dbReference type="PROSITE" id="PS50893">
    <property type="entry name" value="ABC_TRANSPORTER_2"/>
    <property type="match status" value="1"/>
</dbReference>
<dbReference type="InterPro" id="IPR027417">
    <property type="entry name" value="P-loop_NTPase"/>
</dbReference>
<gene>
    <name evidence="5" type="primary">sufC</name>
    <name evidence="5" type="ORF">COY87_05635</name>
</gene>
<evidence type="ECO:0000256" key="3">
    <source>
        <dbReference type="ARBA" id="ARBA00022840"/>
    </source>
</evidence>
<sequence length="241" mass="26884">MLTISNLSVFVGEKKVLDDINFIFEKNKIYIIMGPNGSGKSTFAHSIMGNPAYTLSKKSRIVFNNNNITALSADKRAKKGIFMSFQSPVSLSGVSVFQLMRTAVDGNLDVLKLKEKMEKYAKSLHIVQNLMERSFNEGASGGEKKKLEILQAGILEPKVAIFDEVDTGVDVDALKLIFTFLKQKRKQNTYIFITHNGKILKYVKPDVVLIFKDGKLVQEGNAKLIQQIENDGYEKNKGLAS</sequence>
<dbReference type="PANTHER" id="PTHR43204:SF1">
    <property type="entry name" value="ABC TRANSPORTER I FAMILY MEMBER 6, CHLOROPLASTIC"/>
    <property type="match status" value="1"/>
</dbReference>
<organism evidence="5 6">
    <name type="scientific">Candidatus Roizmanbacteria bacterium CG_4_10_14_0_8_um_filter_33_9</name>
    <dbReference type="NCBI Taxonomy" id="1974826"/>
    <lineage>
        <taxon>Bacteria</taxon>
        <taxon>Candidatus Roizmaniibacteriota</taxon>
    </lineage>
</organism>
<evidence type="ECO:0000259" key="4">
    <source>
        <dbReference type="PROSITE" id="PS50893"/>
    </source>
</evidence>
<dbReference type="EMBL" id="PFLI01000188">
    <property type="protein sequence ID" value="PIY71560.1"/>
    <property type="molecule type" value="Genomic_DNA"/>
</dbReference>
<name>A0A2M7QI67_9BACT</name>
<evidence type="ECO:0000313" key="5">
    <source>
        <dbReference type="EMBL" id="PIY71560.1"/>
    </source>
</evidence>
<comment type="similarity">
    <text evidence="1">Belongs to the ABC transporter superfamily. Ycf16 family.</text>
</comment>
<dbReference type="Proteomes" id="UP000229401">
    <property type="component" value="Unassembled WGS sequence"/>
</dbReference>
<protein>
    <submittedName>
        <fullName evidence="5">Fe-S cluster assembly ATPase SufC</fullName>
    </submittedName>
</protein>
<dbReference type="SMART" id="SM00382">
    <property type="entry name" value="AAA"/>
    <property type="match status" value="1"/>
</dbReference>
<dbReference type="InterPro" id="IPR003593">
    <property type="entry name" value="AAA+_ATPase"/>
</dbReference>
<dbReference type="InterPro" id="IPR010230">
    <property type="entry name" value="FeS-cluster_ATPase_SufC"/>
</dbReference>
<dbReference type="PANTHER" id="PTHR43204">
    <property type="entry name" value="ABC TRANSPORTER I FAMILY MEMBER 6, CHLOROPLASTIC"/>
    <property type="match status" value="1"/>
</dbReference>
<dbReference type="NCBIfam" id="TIGR01978">
    <property type="entry name" value="sufC"/>
    <property type="match status" value="1"/>
</dbReference>
<feature type="domain" description="ABC transporter" evidence="4">
    <location>
        <begin position="2"/>
        <end position="238"/>
    </location>
</feature>
<dbReference type="Pfam" id="PF00005">
    <property type="entry name" value="ABC_tran"/>
    <property type="match status" value="1"/>
</dbReference>
<reference evidence="6" key="1">
    <citation type="submission" date="2017-09" db="EMBL/GenBank/DDBJ databases">
        <title>Depth-based differentiation of microbial function through sediment-hosted aquifers and enrichment of novel symbionts in the deep terrestrial subsurface.</title>
        <authorList>
            <person name="Probst A.J."/>
            <person name="Ladd B."/>
            <person name="Jarett J.K."/>
            <person name="Geller-Mcgrath D.E."/>
            <person name="Sieber C.M.K."/>
            <person name="Emerson J.B."/>
            <person name="Anantharaman K."/>
            <person name="Thomas B.C."/>
            <person name="Malmstrom R."/>
            <person name="Stieglmeier M."/>
            <person name="Klingl A."/>
            <person name="Woyke T."/>
            <person name="Ryan C.M."/>
            <person name="Banfield J.F."/>
        </authorList>
    </citation>
    <scope>NUCLEOTIDE SEQUENCE [LARGE SCALE GENOMIC DNA]</scope>
</reference>
<dbReference type="GO" id="GO:0016887">
    <property type="term" value="F:ATP hydrolysis activity"/>
    <property type="evidence" value="ECO:0007669"/>
    <property type="project" value="InterPro"/>
</dbReference>
<evidence type="ECO:0000256" key="2">
    <source>
        <dbReference type="ARBA" id="ARBA00022741"/>
    </source>
</evidence>
<keyword evidence="2" id="KW-0547">Nucleotide-binding</keyword>
<keyword evidence="3" id="KW-0067">ATP-binding</keyword>
<proteinExistence type="inferred from homology"/>
<comment type="caution">
    <text evidence="5">The sequence shown here is derived from an EMBL/GenBank/DDBJ whole genome shotgun (WGS) entry which is preliminary data.</text>
</comment>
<dbReference type="InterPro" id="IPR003439">
    <property type="entry name" value="ABC_transporter-like_ATP-bd"/>
</dbReference>
<accession>A0A2M7QI67</accession>
<dbReference type="Gene3D" id="3.40.50.300">
    <property type="entry name" value="P-loop containing nucleotide triphosphate hydrolases"/>
    <property type="match status" value="1"/>
</dbReference>
<evidence type="ECO:0000256" key="1">
    <source>
        <dbReference type="ARBA" id="ARBA00006216"/>
    </source>
</evidence>
<dbReference type="SUPFAM" id="SSF52540">
    <property type="entry name" value="P-loop containing nucleoside triphosphate hydrolases"/>
    <property type="match status" value="1"/>
</dbReference>
<dbReference type="GO" id="GO:0005524">
    <property type="term" value="F:ATP binding"/>
    <property type="evidence" value="ECO:0007669"/>
    <property type="project" value="UniProtKB-KW"/>
</dbReference>
<evidence type="ECO:0000313" key="6">
    <source>
        <dbReference type="Proteomes" id="UP000229401"/>
    </source>
</evidence>
<dbReference type="AlphaFoldDB" id="A0A2M7QI67"/>